<keyword evidence="4" id="KW-1003">Cell membrane</keyword>
<dbReference type="AlphaFoldDB" id="A0A5C8Z604"/>
<evidence type="ECO:0000256" key="5">
    <source>
        <dbReference type="ARBA" id="ARBA00022692"/>
    </source>
</evidence>
<name>A0A5C8Z604_9ACTN</name>
<evidence type="ECO:0000256" key="2">
    <source>
        <dbReference type="ARBA" id="ARBA00007935"/>
    </source>
</evidence>
<dbReference type="EMBL" id="VKAC01000013">
    <property type="protein sequence ID" value="TXR52618.1"/>
    <property type="molecule type" value="Genomic_DNA"/>
</dbReference>
<dbReference type="InterPro" id="IPR037294">
    <property type="entry name" value="ABC_BtuC-like"/>
</dbReference>
<dbReference type="OrthoDB" id="9782305at2"/>
<protein>
    <submittedName>
        <fullName evidence="9">Iron chelate uptake ABC transporter family permease subunit</fullName>
    </submittedName>
</protein>
<keyword evidence="7 8" id="KW-0472">Membrane</keyword>
<evidence type="ECO:0000256" key="6">
    <source>
        <dbReference type="ARBA" id="ARBA00022989"/>
    </source>
</evidence>
<dbReference type="SUPFAM" id="SSF81345">
    <property type="entry name" value="ABC transporter involved in vitamin B12 uptake, BtuC"/>
    <property type="match status" value="1"/>
</dbReference>
<accession>A0A5C8Z604</accession>
<dbReference type="Pfam" id="PF01032">
    <property type="entry name" value="FecCD"/>
    <property type="match status" value="1"/>
</dbReference>
<organism evidence="9 10">
    <name type="scientific">Quadrisphaera setariae</name>
    <dbReference type="NCBI Taxonomy" id="2593304"/>
    <lineage>
        <taxon>Bacteria</taxon>
        <taxon>Bacillati</taxon>
        <taxon>Actinomycetota</taxon>
        <taxon>Actinomycetes</taxon>
        <taxon>Kineosporiales</taxon>
        <taxon>Kineosporiaceae</taxon>
        <taxon>Quadrisphaera</taxon>
    </lineage>
</organism>
<dbReference type="CDD" id="cd06550">
    <property type="entry name" value="TM_ABC_iron-siderophores_like"/>
    <property type="match status" value="1"/>
</dbReference>
<feature type="transmembrane region" description="Helical" evidence="8">
    <location>
        <begin position="52"/>
        <end position="70"/>
    </location>
</feature>
<keyword evidence="3" id="KW-0813">Transport</keyword>
<feature type="transmembrane region" description="Helical" evidence="8">
    <location>
        <begin position="109"/>
        <end position="136"/>
    </location>
</feature>
<evidence type="ECO:0000313" key="9">
    <source>
        <dbReference type="EMBL" id="TXR52618.1"/>
    </source>
</evidence>
<feature type="transmembrane region" description="Helical" evidence="8">
    <location>
        <begin position="304"/>
        <end position="324"/>
    </location>
</feature>
<evidence type="ECO:0000256" key="8">
    <source>
        <dbReference type="SAM" id="Phobius"/>
    </source>
</evidence>
<comment type="subcellular location">
    <subcellularLocation>
        <location evidence="1">Cell membrane</location>
        <topology evidence="1">Multi-pass membrane protein</topology>
    </subcellularLocation>
</comment>
<reference evidence="9 10" key="1">
    <citation type="submission" date="2019-07" db="EMBL/GenBank/DDBJ databases">
        <title>Quadrisphaera sp. strain DD2A genome sequencing and assembly.</title>
        <authorList>
            <person name="Kim I."/>
        </authorList>
    </citation>
    <scope>NUCLEOTIDE SEQUENCE [LARGE SCALE GENOMIC DNA]</scope>
    <source>
        <strain evidence="9 10">DD2A</strain>
    </source>
</reference>
<comment type="similarity">
    <text evidence="2">Belongs to the binding-protein-dependent transport system permease family. FecCD subfamily.</text>
</comment>
<dbReference type="GO" id="GO:0005886">
    <property type="term" value="C:plasma membrane"/>
    <property type="evidence" value="ECO:0007669"/>
    <property type="project" value="UniProtKB-SubCell"/>
</dbReference>
<dbReference type="PANTHER" id="PTHR30472">
    <property type="entry name" value="FERRIC ENTEROBACTIN TRANSPORT SYSTEM PERMEASE PROTEIN"/>
    <property type="match status" value="1"/>
</dbReference>
<sequence length="329" mass="32006">MVLLAGLAALGAAVVLSLAVGAKPLAPAVVLDALAGRGGADAQYVMGLRLPRTAAAVLAGAALAVAGALVQALTRNPLADPGLLGVNAGAAFAVALGVALLGLHDPWSVLWLALAGALVLSTAVVVVGGVGSAGGAGRGSRGGDPLRLVLAGVALGAALSGITTGLVLSDPDAFDAMRSWHAGSVLGRGWDVLGPALPFVVAGLVVAAVCARGLDALSLGDDLARSQGVRVAPLRLAVVAAVTLLAGAATAVAGPLVFVGLVAPRVARWLVGPALGRLLPTCLLLGPVLVLLSDVLGRVVITPAEVPVGVVIGVVGAPLLIAVVRRSTR</sequence>
<evidence type="ECO:0000256" key="7">
    <source>
        <dbReference type="ARBA" id="ARBA00023136"/>
    </source>
</evidence>
<evidence type="ECO:0000313" key="10">
    <source>
        <dbReference type="Proteomes" id="UP000321234"/>
    </source>
</evidence>
<gene>
    <name evidence="9" type="ORF">FMM08_18895</name>
</gene>
<dbReference type="GO" id="GO:0022857">
    <property type="term" value="F:transmembrane transporter activity"/>
    <property type="evidence" value="ECO:0007669"/>
    <property type="project" value="InterPro"/>
</dbReference>
<feature type="transmembrane region" description="Helical" evidence="8">
    <location>
        <begin position="82"/>
        <end position="103"/>
    </location>
</feature>
<dbReference type="PANTHER" id="PTHR30472:SF1">
    <property type="entry name" value="FE(3+) DICITRATE TRANSPORT SYSTEM PERMEASE PROTEIN FECC-RELATED"/>
    <property type="match status" value="1"/>
</dbReference>
<evidence type="ECO:0000256" key="1">
    <source>
        <dbReference type="ARBA" id="ARBA00004651"/>
    </source>
</evidence>
<evidence type="ECO:0000256" key="3">
    <source>
        <dbReference type="ARBA" id="ARBA00022448"/>
    </source>
</evidence>
<feature type="transmembrane region" description="Helical" evidence="8">
    <location>
        <begin position="236"/>
        <end position="262"/>
    </location>
</feature>
<proteinExistence type="inferred from homology"/>
<dbReference type="GO" id="GO:0033214">
    <property type="term" value="P:siderophore-iron import into cell"/>
    <property type="evidence" value="ECO:0007669"/>
    <property type="project" value="TreeGrafter"/>
</dbReference>
<feature type="transmembrane region" description="Helical" evidence="8">
    <location>
        <begin position="148"/>
        <end position="168"/>
    </location>
</feature>
<feature type="transmembrane region" description="Helical" evidence="8">
    <location>
        <begin position="196"/>
        <end position="215"/>
    </location>
</feature>
<feature type="transmembrane region" description="Helical" evidence="8">
    <location>
        <begin position="274"/>
        <end position="292"/>
    </location>
</feature>
<keyword evidence="6 8" id="KW-1133">Transmembrane helix</keyword>
<dbReference type="InterPro" id="IPR000522">
    <property type="entry name" value="ABC_transptr_permease_BtuC"/>
</dbReference>
<evidence type="ECO:0000256" key="4">
    <source>
        <dbReference type="ARBA" id="ARBA00022475"/>
    </source>
</evidence>
<comment type="caution">
    <text evidence="9">The sequence shown here is derived from an EMBL/GenBank/DDBJ whole genome shotgun (WGS) entry which is preliminary data.</text>
</comment>
<dbReference type="Proteomes" id="UP000321234">
    <property type="component" value="Unassembled WGS sequence"/>
</dbReference>
<keyword evidence="10" id="KW-1185">Reference proteome</keyword>
<keyword evidence="5 8" id="KW-0812">Transmembrane</keyword>
<dbReference type="Gene3D" id="1.10.3470.10">
    <property type="entry name" value="ABC transporter involved in vitamin B12 uptake, BtuC"/>
    <property type="match status" value="1"/>
</dbReference>